<evidence type="ECO:0000313" key="4">
    <source>
        <dbReference type="Proteomes" id="UP001154282"/>
    </source>
</evidence>
<dbReference type="InterPro" id="IPR036242">
    <property type="entry name" value="Agglutinin_dom_sf"/>
</dbReference>
<name>A0AAV0KKT4_9ROSI</name>
<feature type="coiled-coil region" evidence="1">
    <location>
        <begin position="162"/>
        <end position="236"/>
    </location>
</feature>
<feature type="domain" description="Agglutinin" evidence="2">
    <location>
        <begin position="5"/>
        <end position="158"/>
    </location>
</feature>
<dbReference type="PANTHER" id="PTHR39244">
    <property type="entry name" value="NATTERIN-4"/>
    <property type="match status" value="1"/>
</dbReference>
<evidence type="ECO:0000259" key="2">
    <source>
        <dbReference type="SMART" id="SM00791"/>
    </source>
</evidence>
<reference evidence="3" key="1">
    <citation type="submission" date="2022-08" db="EMBL/GenBank/DDBJ databases">
        <authorList>
            <person name="Gutierrez-Valencia J."/>
        </authorList>
    </citation>
    <scope>NUCLEOTIDE SEQUENCE</scope>
</reference>
<comment type="caution">
    <text evidence="3">The sequence shown here is derived from an EMBL/GenBank/DDBJ whole genome shotgun (WGS) entry which is preliminary data.</text>
</comment>
<dbReference type="Pfam" id="PF07468">
    <property type="entry name" value="Agglutinin"/>
    <property type="match status" value="1"/>
</dbReference>
<evidence type="ECO:0000313" key="3">
    <source>
        <dbReference type="EMBL" id="CAI0421498.1"/>
    </source>
</evidence>
<dbReference type="SUPFAM" id="SSF50382">
    <property type="entry name" value="Agglutinin"/>
    <property type="match status" value="1"/>
</dbReference>
<proteinExistence type="predicted"/>
<protein>
    <recommendedName>
        <fullName evidence="2">Agglutinin domain-containing protein</fullName>
    </recommendedName>
</protein>
<sequence length="241" mass="27157">MTTVAGLPKYVVLKSKSVGKYLHYLWNDEFLEYYKDLGCKRDVDVVNPFVQFEVVPSAADATLIHLRCSYNSKFLKVGAKNGVRWISATADAPEEDRTKDTSTLFQPIFPAGEPNTVGLLHVQSQRHVRPFSNADYPDKINQVVCAYSVDGDNFHRFEFVAWESYEDKMKAKDEEIQKLKAQADDGESLSADAIVEELRNDIKEQNEQLDEAYKEIDEKDAQIKAKDKEIAALKAAAAAAK</sequence>
<dbReference type="InterPro" id="IPR008998">
    <property type="entry name" value="Agglutinin"/>
</dbReference>
<dbReference type="SMART" id="SM00791">
    <property type="entry name" value="Agglutinin"/>
    <property type="match status" value="1"/>
</dbReference>
<organism evidence="3 4">
    <name type="scientific">Linum tenue</name>
    <dbReference type="NCBI Taxonomy" id="586396"/>
    <lineage>
        <taxon>Eukaryota</taxon>
        <taxon>Viridiplantae</taxon>
        <taxon>Streptophyta</taxon>
        <taxon>Embryophyta</taxon>
        <taxon>Tracheophyta</taxon>
        <taxon>Spermatophyta</taxon>
        <taxon>Magnoliopsida</taxon>
        <taxon>eudicotyledons</taxon>
        <taxon>Gunneridae</taxon>
        <taxon>Pentapetalae</taxon>
        <taxon>rosids</taxon>
        <taxon>fabids</taxon>
        <taxon>Malpighiales</taxon>
        <taxon>Linaceae</taxon>
        <taxon>Linum</taxon>
    </lineage>
</organism>
<dbReference type="Proteomes" id="UP001154282">
    <property type="component" value="Unassembled WGS sequence"/>
</dbReference>
<dbReference type="PANTHER" id="PTHR39244:SF5">
    <property type="entry name" value="NATTERIN-3-LIKE"/>
    <property type="match status" value="1"/>
</dbReference>
<dbReference type="AlphaFoldDB" id="A0AAV0KKT4"/>
<dbReference type="InterPro" id="IPR053237">
    <property type="entry name" value="Natterin_C"/>
</dbReference>
<gene>
    <name evidence="3" type="ORF">LITE_LOCUS18765</name>
</gene>
<evidence type="ECO:0000256" key="1">
    <source>
        <dbReference type="SAM" id="Coils"/>
    </source>
</evidence>
<dbReference type="EMBL" id="CAMGYJ010000005">
    <property type="protein sequence ID" value="CAI0421498.1"/>
    <property type="molecule type" value="Genomic_DNA"/>
</dbReference>
<keyword evidence="4" id="KW-1185">Reference proteome</keyword>
<keyword evidence="1" id="KW-0175">Coiled coil</keyword>
<dbReference type="Gene3D" id="2.80.10.50">
    <property type="match status" value="1"/>
</dbReference>
<accession>A0AAV0KKT4</accession>